<evidence type="ECO:0000256" key="6">
    <source>
        <dbReference type="ARBA" id="ARBA00023136"/>
    </source>
</evidence>
<gene>
    <name evidence="9" type="ORF">CBYS24578_00008404</name>
</gene>
<keyword evidence="2" id="KW-0813">Transport</keyword>
<proteinExistence type="inferred from homology"/>
<feature type="transmembrane region" description="Helical" evidence="8">
    <location>
        <begin position="452"/>
        <end position="474"/>
    </location>
</feature>
<feature type="transmembrane region" description="Helical" evidence="8">
    <location>
        <begin position="143"/>
        <end position="162"/>
    </location>
</feature>
<evidence type="ECO:0000256" key="4">
    <source>
        <dbReference type="ARBA" id="ARBA00022692"/>
    </source>
</evidence>
<protein>
    <recommendedName>
        <fullName evidence="11">Pantothenate transporter liz1</fullName>
    </recommendedName>
</protein>
<keyword evidence="5 8" id="KW-1133">Transmembrane helix</keyword>
<organism evidence="9 10">
    <name type="scientific">Clonostachys byssicola</name>
    <dbReference type="NCBI Taxonomy" id="160290"/>
    <lineage>
        <taxon>Eukaryota</taxon>
        <taxon>Fungi</taxon>
        <taxon>Dikarya</taxon>
        <taxon>Ascomycota</taxon>
        <taxon>Pezizomycotina</taxon>
        <taxon>Sordariomycetes</taxon>
        <taxon>Hypocreomycetidae</taxon>
        <taxon>Hypocreales</taxon>
        <taxon>Bionectriaceae</taxon>
        <taxon>Clonostachys</taxon>
    </lineage>
</organism>
<feature type="transmembrane region" description="Helical" evidence="8">
    <location>
        <begin position="486"/>
        <end position="506"/>
    </location>
</feature>
<dbReference type="GO" id="GO:0005886">
    <property type="term" value="C:plasma membrane"/>
    <property type="evidence" value="ECO:0007669"/>
    <property type="project" value="UniProtKB-SubCell"/>
</dbReference>
<comment type="similarity">
    <text evidence="7">Belongs to the major facilitator superfamily. Allantoate permease family.</text>
</comment>
<evidence type="ECO:0000256" key="7">
    <source>
        <dbReference type="ARBA" id="ARBA00037968"/>
    </source>
</evidence>
<dbReference type="GO" id="GO:0015233">
    <property type="term" value="F:pantothenate transmembrane transporter activity"/>
    <property type="evidence" value="ECO:0007669"/>
    <property type="project" value="TreeGrafter"/>
</dbReference>
<dbReference type="AlphaFoldDB" id="A0A9N9UAL1"/>
<name>A0A9N9UAL1_9HYPO</name>
<sequence length="551" mass="62176">MICAGFNAAPNLLFPTFQPKRNKSKSSNHLEKLCCSYPVYSRFHSGSIMATLERVKQFLWGPPSRDRSLLMKLDFTLLPYFSLMWFLFGINRSSYSTAYISGMEKDVGFKGKDFNYMHTIYTVFYAVAQIPSTSLLTVFKPKYVFVGCNVVWSVLTLVTFRMNHVYQLFILNGFEGAFAAVCYVGGHFIYGSWYKKSELGTRAAVFCCFGHLGSMTGGWIQAGLLSSLDGRAGLAAWRWLFIIVSIITIPIVILGWVVIPNLPSHKSAWFLTDEEKDWAVERLGKHKEFTWDITVLRRVLTSWQFYLLPFIFMCKHPNHVIFCYIIVTHLINNNLVYSLCVQMLLNNVMPLWMKSRGYTVIQQNTYPTGVFATAIVGTILYAIWSDAIQSRWQPSLAIGATFVVGSAILVSNPSSDGAVFFAFYLLGTTYAPQAIWYSWMADVTAHDLQLRAITTGWMNSFDFAFVTWWPLIFYPVTDAPNYRKGYIASLATGAAVIPLILLIAYLEKKGRASGKIGREFEHEQVHSGNASIYSGAETGQAREAAQEPSKL</sequence>
<feature type="transmembrane region" description="Helical" evidence="8">
    <location>
        <begin position="75"/>
        <end position="95"/>
    </location>
</feature>
<feature type="transmembrane region" description="Helical" evidence="8">
    <location>
        <begin position="418"/>
        <end position="440"/>
    </location>
</feature>
<feature type="transmembrane region" description="Helical" evidence="8">
    <location>
        <begin position="365"/>
        <end position="384"/>
    </location>
</feature>
<feature type="transmembrane region" description="Helical" evidence="8">
    <location>
        <begin position="168"/>
        <end position="191"/>
    </location>
</feature>
<evidence type="ECO:0008006" key="11">
    <source>
        <dbReference type="Google" id="ProtNLM"/>
    </source>
</evidence>
<dbReference type="InterPro" id="IPR011701">
    <property type="entry name" value="MFS"/>
</dbReference>
<dbReference type="SUPFAM" id="SSF103473">
    <property type="entry name" value="MFS general substrate transporter"/>
    <property type="match status" value="1"/>
</dbReference>
<keyword evidence="10" id="KW-1185">Reference proteome</keyword>
<feature type="transmembrane region" description="Helical" evidence="8">
    <location>
        <begin position="203"/>
        <end position="224"/>
    </location>
</feature>
<dbReference type="Gene3D" id="1.20.1250.20">
    <property type="entry name" value="MFS general substrate transporter like domains"/>
    <property type="match status" value="2"/>
</dbReference>
<feature type="transmembrane region" description="Helical" evidence="8">
    <location>
        <begin position="115"/>
        <end position="136"/>
    </location>
</feature>
<feature type="transmembrane region" description="Helical" evidence="8">
    <location>
        <begin position="236"/>
        <end position="259"/>
    </location>
</feature>
<dbReference type="FunFam" id="1.20.1250.20:FF:000386">
    <property type="entry name" value="MFS general substrate transporter"/>
    <property type="match status" value="1"/>
</dbReference>
<dbReference type="PANTHER" id="PTHR43791">
    <property type="entry name" value="PERMEASE-RELATED"/>
    <property type="match status" value="1"/>
</dbReference>
<evidence type="ECO:0000256" key="5">
    <source>
        <dbReference type="ARBA" id="ARBA00022989"/>
    </source>
</evidence>
<keyword evidence="4 8" id="KW-0812">Transmembrane</keyword>
<dbReference type="EMBL" id="CABFNO020001323">
    <property type="protein sequence ID" value="CAG9981568.1"/>
    <property type="molecule type" value="Genomic_DNA"/>
</dbReference>
<evidence type="ECO:0000256" key="3">
    <source>
        <dbReference type="ARBA" id="ARBA00022475"/>
    </source>
</evidence>
<reference evidence="9" key="1">
    <citation type="submission" date="2021-10" db="EMBL/GenBank/DDBJ databases">
        <authorList>
            <person name="Piombo E."/>
        </authorList>
    </citation>
    <scope>NUCLEOTIDE SEQUENCE</scope>
</reference>
<evidence type="ECO:0000313" key="9">
    <source>
        <dbReference type="EMBL" id="CAG9981568.1"/>
    </source>
</evidence>
<evidence type="ECO:0000256" key="1">
    <source>
        <dbReference type="ARBA" id="ARBA00004651"/>
    </source>
</evidence>
<feature type="transmembrane region" description="Helical" evidence="8">
    <location>
        <begin position="321"/>
        <end position="345"/>
    </location>
</feature>
<evidence type="ECO:0000313" key="10">
    <source>
        <dbReference type="Proteomes" id="UP000754883"/>
    </source>
</evidence>
<feature type="transmembrane region" description="Helical" evidence="8">
    <location>
        <begin position="396"/>
        <end position="412"/>
    </location>
</feature>
<dbReference type="FunFam" id="1.20.1250.20:FF:000065">
    <property type="entry name" value="Putative MFS pantothenate transporter"/>
    <property type="match status" value="1"/>
</dbReference>
<evidence type="ECO:0000256" key="8">
    <source>
        <dbReference type="SAM" id="Phobius"/>
    </source>
</evidence>
<comment type="subcellular location">
    <subcellularLocation>
        <location evidence="1">Cell membrane</location>
        <topology evidence="1">Multi-pass membrane protein</topology>
    </subcellularLocation>
</comment>
<dbReference type="PANTHER" id="PTHR43791:SF4">
    <property type="entry name" value="PANTOTHENATE TRANSPORTER FEN2"/>
    <property type="match status" value="1"/>
</dbReference>
<dbReference type="Pfam" id="PF07690">
    <property type="entry name" value="MFS_1"/>
    <property type="match status" value="1"/>
</dbReference>
<keyword evidence="6 8" id="KW-0472">Membrane</keyword>
<keyword evidence="3" id="KW-1003">Cell membrane</keyword>
<dbReference type="OrthoDB" id="3639251at2759"/>
<comment type="caution">
    <text evidence="9">The sequence shown here is derived from an EMBL/GenBank/DDBJ whole genome shotgun (WGS) entry which is preliminary data.</text>
</comment>
<dbReference type="Proteomes" id="UP000754883">
    <property type="component" value="Unassembled WGS sequence"/>
</dbReference>
<dbReference type="InterPro" id="IPR036259">
    <property type="entry name" value="MFS_trans_sf"/>
</dbReference>
<dbReference type="GO" id="GO:0098717">
    <property type="term" value="P:pantothenate import across plasma membrane"/>
    <property type="evidence" value="ECO:0007669"/>
    <property type="project" value="TreeGrafter"/>
</dbReference>
<accession>A0A9N9UAL1</accession>
<evidence type="ECO:0000256" key="2">
    <source>
        <dbReference type="ARBA" id="ARBA00022448"/>
    </source>
</evidence>